<accession>A0A1E3QJ36</accession>
<feature type="coiled-coil region" evidence="1">
    <location>
        <begin position="148"/>
        <end position="179"/>
    </location>
</feature>
<dbReference type="OrthoDB" id="19159at2759"/>
<dbReference type="AlphaFoldDB" id="A0A1E3QJ36"/>
<dbReference type="GO" id="GO:0044732">
    <property type="term" value="C:mitotic spindle pole body"/>
    <property type="evidence" value="ECO:0007669"/>
    <property type="project" value="TreeGrafter"/>
</dbReference>
<dbReference type="Proteomes" id="UP000094336">
    <property type="component" value="Unassembled WGS sequence"/>
</dbReference>
<dbReference type="GeneID" id="30144516"/>
<dbReference type="PANTHER" id="PTHR35140:SF1">
    <property type="entry name" value="MITOTIC CHECK POINT PROTEIN BFA1"/>
    <property type="match status" value="1"/>
</dbReference>
<evidence type="ECO:0000313" key="3">
    <source>
        <dbReference type="EMBL" id="ODQ77699.1"/>
    </source>
</evidence>
<protein>
    <submittedName>
        <fullName evidence="3">Uncharacterized protein</fullName>
    </submittedName>
</protein>
<reference evidence="4" key="1">
    <citation type="submission" date="2016-05" db="EMBL/GenBank/DDBJ databases">
        <title>Comparative genomics of biotechnologically important yeasts.</title>
        <authorList>
            <consortium name="DOE Joint Genome Institute"/>
            <person name="Riley R."/>
            <person name="Haridas S."/>
            <person name="Wolfe K.H."/>
            <person name="Lopes M.R."/>
            <person name="Hittinger C.T."/>
            <person name="Goker M."/>
            <person name="Salamov A."/>
            <person name="Wisecaver J."/>
            <person name="Long T.M."/>
            <person name="Aerts A.L."/>
            <person name="Barry K."/>
            <person name="Choi C."/>
            <person name="Clum A."/>
            <person name="Coughlan A.Y."/>
            <person name="Deshpande S."/>
            <person name="Douglass A.P."/>
            <person name="Hanson S.J."/>
            <person name="Klenk H.-P."/>
            <person name="Labutti K."/>
            <person name="Lapidus A."/>
            <person name="Lindquist E."/>
            <person name="Lipzen A."/>
            <person name="Meier-Kolthoff J.P."/>
            <person name="Ohm R.A."/>
            <person name="Otillar R.P."/>
            <person name="Pangilinan J."/>
            <person name="Peng Y."/>
            <person name="Rokas A."/>
            <person name="Rosa C.A."/>
            <person name="Scheuner C."/>
            <person name="Sibirny A.A."/>
            <person name="Slot J.C."/>
            <person name="Stielow J.B."/>
            <person name="Sun H."/>
            <person name="Kurtzman C.P."/>
            <person name="Blackwell M."/>
            <person name="Grigoriev I.V."/>
            <person name="Jeffries T.W."/>
        </authorList>
    </citation>
    <scope>NUCLEOTIDE SEQUENCE [LARGE SCALE GENOMIC DNA]</scope>
    <source>
        <strain evidence="4">NRRL Y-12698</strain>
    </source>
</reference>
<evidence type="ECO:0000256" key="1">
    <source>
        <dbReference type="SAM" id="Coils"/>
    </source>
</evidence>
<dbReference type="GO" id="GO:0031578">
    <property type="term" value="P:mitotic spindle orientation checkpoint signaling"/>
    <property type="evidence" value="ECO:0007669"/>
    <property type="project" value="TreeGrafter"/>
</dbReference>
<sequence length="478" mass="54553">MEEETETLKAKSRSQEVLARFQEDDDSDFDPPPKAKKLITLDDLSRQLNQIAVPDYAAGPDPFAEPPLTLTQETPTLTKNGGPAVSLLARDVDDLDDLEIPDNFTGILPKPLNREYPKLVNFVRNGSSSSYSETDDTPLTDLDMDFELAEVTDLRHRFEAKLARLVAEAELELKQLYQQFRPDSRSSSASEDFSDGFDLTSEQVNGGILTGFDEEALGVRYMHGKRIPKKALRSYLSSKKPAQVKKADLGRYGDGTELDTIPSLPLASLSRKASRQFQETLKKHRKPKLGLLRYINTEPVPISPQYGIQMQYNAKLHKWEGNEQELLRFEEPRAKKKPRKPDLIPFEGAKDQQIVGNMLFDPQSMRWVSLTRADDDVFAGLDDLKDVKGSLSPRKSPQKISSDTRLGRSLRNVSSRMKLNDDYDGFRVGDEFKVPSQVAERWKLDEARWEKKVRGWFDSTDYEYEYLYELRNMVMRNS</sequence>
<evidence type="ECO:0000256" key="2">
    <source>
        <dbReference type="SAM" id="MobiDB-lite"/>
    </source>
</evidence>
<keyword evidence="1" id="KW-0175">Coiled coil</keyword>
<name>A0A1E3QJ36_9ASCO</name>
<feature type="region of interest" description="Disordered" evidence="2">
    <location>
        <begin position="52"/>
        <end position="82"/>
    </location>
</feature>
<gene>
    <name evidence="3" type="ORF">BABINDRAFT_10026</name>
</gene>
<dbReference type="PANTHER" id="PTHR35140">
    <property type="entry name" value="MITOTIC CHECK POINT PROTEIN BFA1"/>
    <property type="match status" value="1"/>
</dbReference>
<dbReference type="GO" id="GO:1990334">
    <property type="term" value="C:Bfa1-Bub2 complex"/>
    <property type="evidence" value="ECO:0007669"/>
    <property type="project" value="InterPro"/>
</dbReference>
<evidence type="ECO:0000313" key="4">
    <source>
        <dbReference type="Proteomes" id="UP000094336"/>
    </source>
</evidence>
<proteinExistence type="predicted"/>
<dbReference type="EMBL" id="KV454439">
    <property type="protein sequence ID" value="ODQ77699.1"/>
    <property type="molecule type" value="Genomic_DNA"/>
</dbReference>
<feature type="region of interest" description="Disordered" evidence="2">
    <location>
        <begin position="1"/>
        <end position="36"/>
    </location>
</feature>
<dbReference type="STRING" id="984486.A0A1E3QJ36"/>
<keyword evidence="4" id="KW-1185">Reference proteome</keyword>
<dbReference type="GO" id="GO:0005096">
    <property type="term" value="F:GTPase activator activity"/>
    <property type="evidence" value="ECO:0007669"/>
    <property type="project" value="InterPro"/>
</dbReference>
<dbReference type="InterPro" id="IPR034586">
    <property type="entry name" value="Bfa1/Byr4"/>
</dbReference>
<dbReference type="RefSeq" id="XP_018983027.1">
    <property type="nucleotide sequence ID" value="XM_019126662.1"/>
</dbReference>
<organism evidence="3 4">
    <name type="scientific">Babjeviella inositovora NRRL Y-12698</name>
    <dbReference type="NCBI Taxonomy" id="984486"/>
    <lineage>
        <taxon>Eukaryota</taxon>
        <taxon>Fungi</taxon>
        <taxon>Dikarya</taxon>
        <taxon>Ascomycota</taxon>
        <taxon>Saccharomycotina</taxon>
        <taxon>Pichiomycetes</taxon>
        <taxon>Serinales incertae sedis</taxon>
        <taxon>Babjeviella</taxon>
    </lineage>
</organism>
<feature type="compositionally biased region" description="Low complexity" evidence="2">
    <location>
        <begin position="66"/>
        <end position="78"/>
    </location>
</feature>